<reference evidence="2" key="1">
    <citation type="submission" date="2021-02" db="EMBL/GenBank/DDBJ databases">
        <authorList>
            <person name="Nieuwenhuis M."/>
            <person name="Van De Peppel L.J.J."/>
        </authorList>
    </citation>
    <scope>NUCLEOTIDE SEQUENCE</scope>
    <source>
        <strain evidence="2">D49</strain>
    </source>
</reference>
<dbReference type="GO" id="GO:0009063">
    <property type="term" value="P:amino acid catabolic process"/>
    <property type="evidence" value="ECO:0007669"/>
    <property type="project" value="TreeGrafter"/>
</dbReference>
<protein>
    <recommendedName>
        <fullName evidence="1">Amine oxidase domain-containing protein</fullName>
    </recommendedName>
</protein>
<dbReference type="Pfam" id="PF01593">
    <property type="entry name" value="Amino_oxidase"/>
    <property type="match status" value="1"/>
</dbReference>
<proteinExistence type="predicted"/>
<sequence>MAEVLESITFDHPKSEKLDWWCLEGGSEGLINKMLSKLKSPPSYEHRVTAITEEASTDPLRRMKVSVLDKDDEYFSHVVSTVTFAVLRTINTAGVNMNFNQREAMRALNYGQSIKVGIKFRTRWWEDASITGAAQLGGASRTDRQSRVIVYPSYGLGETGPGVLMVSYNWDQDAARFGSLIKNTESRIEQPEPDRPRSQSEKVLLDQIYQDLAVLHTPNNSNPQEVEAFKRMLIQDTLDFHAFDWYHNPFTMGAFAQFTPGQFSTLYADILQPAGRYGNFHFAGELASHHHAWVAGALDSATRVVSHINMDHQAEGRLASALPRSLLFDTHESAKHWHLWGLVEEA</sequence>
<dbReference type="SUPFAM" id="SSF54373">
    <property type="entry name" value="FAD-linked reductases, C-terminal domain"/>
    <property type="match status" value="1"/>
</dbReference>
<dbReference type="EMBL" id="JABCKI010005786">
    <property type="protein sequence ID" value="KAG5638036.1"/>
    <property type="molecule type" value="Genomic_DNA"/>
</dbReference>
<reference evidence="2" key="2">
    <citation type="submission" date="2021-10" db="EMBL/GenBank/DDBJ databases">
        <title>Phylogenomics reveals ancestral predisposition of the termite-cultivated fungus Termitomyces towards a domesticated lifestyle.</title>
        <authorList>
            <person name="Auxier B."/>
            <person name="Grum-Grzhimaylo A."/>
            <person name="Cardenas M.E."/>
            <person name="Lodge J.D."/>
            <person name="Laessoe T."/>
            <person name="Pedersen O."/>
            <person name="Smith M.E."/>
            <person name="Kuyper T.W."/>
            <person name="Franco-Molano E.A."/>
            <person name="Baroni T.J."/>
            <person name="Aanen D.K."/>
        </authorList>
    </citation>
    <scope>NUCLEOTIDE SEQUENCE</scope>
    <source>
        <strain evidence="2">D49</strain>
    </source>
</reference>
<dbReference type="InterPro" id="IPR050281">
    <property type="entry name" value="Flavin_monoamine_oxidase"/>
</dbReference>
<comment type="caution">
    <text evidence="2">The sequence shown here is derived from an EMBL/GenBank/DDBJ whole genome shotgun (WGS) entry which is preliminary data.</text>
</comment>
<keyword evidence="3" id="KW-1185">Reference proteome</keyword>
<accession>A0A9P7K4L3</accession>
<dbReference type="InterPro" id="IPR002937">
    <property type="entry name" value="Amino_oxidase"/>
</dbReference>
<dbReference type="SUPFAM" id="SSF51905">
    <property type="entry name" value="FAD/NAD(P)-binding domain"/>
    <property type="match status" value="1"/>
</dbReference>
<dbReference type="Gene3D" id="3.90.660.10">
    <property type="match status" value="1"/>
</dbReference>
<gene>
    <name evidence="2" type="ORF">H0H81_002156</name>
</gene>
<name>A0A9P7K4L3_9AGAR</name>
<dbReference type="Proteomes" id="UP000717328">
    <property type="component" value="Unassembled WGS sequence"/>
</dbReference>
<dbReference type="InterPro" id="IPR036188">
    <property type="entry name" value="FAD/NAD-bd_sf"/>
</dbReference>
<organism evidence="2 3">
    <name type="scientific">Sphagnurus paluster</name>
    <dbReference type="NCBI Taxonomy" id="117069"/>
    <lineage>
        <taxon>Eukaryota</taxon>
        <taxon>Fungi</taxon>
        <taxon>Dikarya</taxon>
        <taxon>Basidiomycota</taxon>
        <taxon>Agaricomycotina</taxon>
        <taxon>Agaricomycetes</taxon>
        <taxon>Agaricomycetidae</taxon>
        <taxon>Agaricales</taxon>
        <taxon>Tricholomatineae</taxon>
        <taxon>Lyophyllaceae</taxon>
        <taxon>Sphagnurus</taxon>
    </lineage>
</organism>
<dbReference type="AlphaFoldDB" id="A0A9P7K4L3"/>
<dbReference type="GO" id="GO:0001716">
    <property type="term" value="F:L-amino-acid oxidase activity"/>
    <property type="evidence" value="ECO:0007669"/>
    <property type="project" value="TreeGrafter"/>
</dbReference>
<dbReference type="PANTHER" id="PTHR10742">
    <property type="entry name" value="FLAVIN MONOAMINE OXIDASE"/>
    <property type="match status" value="1"/>
</dbReference>
<dbReference type="Gene3D" id="1.10.10.1620">
    <property type="match status" value="1"/>
</dbReference>
<evidence type="ECO:0000313" key="3">
    <source>
        <dbReference type="Proteomes" id="UP000717328"/>
    </source>
</evidence>
<feature type="domain" description="Amine oxidase" evidence="1">
    <location>
        <begin position="21"/>
        <end position="308"/>
    </location>
</feature>
<evidence type="ECO:0000259" key="1">
    <source>
        <dbReference type="Pfam" id="PF01593"/>
    </source>
</evidence>
<dbReference type="PANTHER" id="PTHR10742:SF342">
    <property type="entry name" value="AMINE OXIDASE"/>
    <property type="match status" value="1"/>
</dbReference>
<evidence type="ECO:0000313" key="2">
    <source>
        <dbReference type="EMBL" id="KAG5638036.1"/>
    </source>
</evidence>
<dbReference type="OrthoDB" id="7777654at2759"/>